<dbReference type="InterPro" id="IPR002048">
    <property type="entry name" value="EF_hand_dom"/>
</dbReference>
<dbReference type="PROSITE" id="PS50222">
    <property type="entry name" value="EF_HAND_2"/>
    <property type="match status" value="4"/>
</dbReference>
<feature type="domain" description="EF-hand" evidence="4">
    <location>
        <begin position="79"/>
        <end position="114"/>
    </location>
</feature>
<proteinExistence type="evidence at transcript level"/>
<evidence type="ECO:0000256" key="1">
    <source>
        <dbReference type="ARBA" id="ARBA00022737"/>
    </source>
</evidence>
<dbReference type="PRINTS" id="PR01697">
    <property type="entry name" value="PARVALBUMIN"/>
</dbReference>
<reference evidence="5" key="1">
    <citation type="submission" date="2006-10" db="EMBL/GenBank/DDBJ databases">
        <authorList>
            <person name="Kang H.-S."/>
            <person name="De Zoysa M."/>
            <person name="Lee J."/>
        </authorList>
    </citation>
    <scope>NUCLEOTIDE SEQUENCE</scope>
</reference>
<dbReference type="FunFam" id="1.10.238.10:FF:000001">
    <property type="entry name" value="Calmodulin 1"/>
    <property type="match status" value="1"/>
</dbReference>
<evidence type="ECO:0000259" key="4">
    <source>
        <dbReference type="PROSITE" id="PS50222"/>
    </source>
</evidence>
<dbReference type="SUPFAM" id="SSF47473">
    <property type="entry name" value="EF-hand"/>
    <property type="match status" value="1"/>
</dbReference>
<keyword evidence="3" id="KW-0514">Muscle protein</keyword>
<feature type="domain" description="EF-hand" evidence="4">
    <location>
        <begin position="118"/>
        <end position="153"/>
    </location>
</feature>
<dbReference type="Gene3D" id="1.10.238.10">
    <property type="entry name" value="EF-hand"/>
    <property type="match status" value="2"/>
</dbReference>
<feature type="domain" description="EF-hand" evidence="4">
    <location>
        <begin position="43"/>
        <end position="78"/>
    </location>
</feature>
<dbReference type="SMART" id="SM00054">
    <property type="entry name" value="EFh"/>
    <property type="match status" value="4"/>
</dbReference>
<evidence type="ECO:0000256" key="3">
    <source>
        <dbReference type="ARBA" id="ARBA00023179"/>
    </source>
</evidence>
<organism evidence="5">
    <name type="scientific">Haliotis discus discus</name>
    <name type="common">disc abalone</name>
    <dbReference type="NCBI Taxonomy" id="91233"/>
    <lineage>
        <taxon>Eukaryota</taxon>
        <taxon>Metazoa</taxon>
        <taxon>Spiralia</taxon>
        <taxon>Lophotrochozoa</taxon>
        <taxon>Mollusca</taxon>
        <taxon>Gastropoda</taxon>
        <taxon>Vetigastropoda</taxon>
        <taxon>Lepetellida</taxon>
        <taxon>Haliotoidea</taxon>
        <taxon>Haliotidae</taxon>
        <taxon>Haliotis</taxon>
    </lineage>
</organism>
<dbReference type="InterPro" id="IPR050145">
    <property type="entry name" value="Centrin_CML-like"/>
</dbReference>
<keyword evidence="1" id="KW-0677">Repeat</keyword>
<dbReference type="GO" id="GO:0005509">
    <property type="term" value="F:calcium ion binding"/>
    <property type="evidence" value="ECO:0007669"/>
    <property type="project" value="InterPro"/>
</dbReference>
<feature type="domain" description="EF-hand" evidence="4">
    <location>
        <begin position="7"/>
        <end position="42"/>
    </location>
</feature>
<accession>B6RB45</accession>
<dbReference type="EMBL" id="EF103391">
    <property type="protein sequence ID" value="ABO26649.1"/>
    <property type="molecule type" value="mRNA"/>
</dbReference>
<dbReference type="PROSITE" id="PS00018">
    <property type="entry name" value="EF_HAND_1"/>
    <property type="match status" value="3"/>
</dbReference>
<dbReference type="AlphaFoldDB" id="B6RB45"/>
<reference evidence="5" key="2">
    <citation type="submission" date="2008-11" db="EMBL/GenBank/DDBJ databases">
        <title>Cloning, characterization, and expression analysis of calmodulin from disk abalone.</title>
        <authorList>
            <person name="Lee J."/>
            <person name="Nikapitiya C."/>
        </authorList>
    </citation>
    <scope>NUCLEOTIDE SEQUENCE</scope>
</reference>
<dbReference type="InterPro" id="IPR018247">
    <property type="entry name" value="EF_Hand_1_Ca_BS"/>
</dbReference>
<keyword evidence="2" id="KW-0106">Calcium</keyword>
<dbReference type="CDD" id="cd00051">
    <property type="entry name" value="EFh"/>
    <property type="match status" value="2"/>
</dbReference>
<evidence type="ECO:0000313" key="5">
    <source>
        <dbReference type="EMBL" id="ABO26649.1"/>
    </source>
</evidence>
<dbReference type="PANTHER" id="PTHR23050">
    <property type="entry name" value="CALCIUM BINDING PROTEIN"/>
    <property type="match status" value="1"/>
</dbReference>
<evidence type="ECO:0000256" key="2">
    <source>
        <dbReference type="ARBA" id="ARBA00022837"/>
    </source>
</evidence>
<dbReference type="Pfam" id="PF13499">
    <property type="entry name" value="EF-hand_7"/>
    <property type="match status" value="2"/>
</dbReference>
<sequence>MNHFDDDELAVYTKAFHDFDANHDGYMTLSEFSRACVALGFTYEEETIQTLFSEMDADKNEKVTLEEFLAFMGPDSEEKLVASVRRIFNEYDTNKDGFLTADEIQSAWFSGERGTKKLSKSEVAEIMAPVDTNGDGKLNYEEFLQLVLSAMGNDDSKTFDKV</sequence>
<protein>
    <submittedName>
        <fullName evidence="5">Calmodulin</fullName>
    </submittedName>
</protein>
<name>B6RB45_HALDI</name>
<dbReference type="InterPro" id="IPR011992">
    <property type="entry name" value="EF-hand-dom_pair"/>
</dbReference>